<dbReference type="InterPro" id="IPR036034">
    <property type="entry name" value="PDZ_sf"/>
</dbReference>
<accession>A0AA38MI94</accession>
<dbReference type="GO" id="GO:0050930">
    <property type="term" value="P:induction of positive chemotaxis"/>
    <property type="evidence" value="ECO:0007669"/>
    <property type="project" value="InterPro"/>
</dbReference>
<dbReference type="InterPro" id="IPR055287">
    <property type="entry name" value="IL-16-like"/>
</dbReference>
<dbReference type="PROSITE" id="PS50106">
    <property type="entry name" value="PDZ"/>
    <property type="match status" value="1"/>
</dbReference>
<dbReference type="AlphaFoldDB" id="A0AA38MI94"/>
<dbReference type="Proteomes" id="UP001168821">
    <property type="component" value="Unassembled WGS sequence"/>
</dbReference>
<proteinExistence type="predicted"/>
<evidence type="ECO:0000259" key="1">
    <source>
        <dbReference type="PROSITE" id="PS50106"/>
    </source>
</evidence>
<evidence type="ECO:0000313" key="3">
    <source>
        <dbReference type="Proteomes" id="UP001168821"/>
    </source>
</evidence>
<feature type="domain" description="PDZ" evidence="1">
    <location>
        <begin position="146"/>
        <end position="219"/>
    </location>
</feature>
<dbReference type="PANTHER" id="PTHR48484:SF2">
    <property type="entry name" value="PRO-INTERLEUKIN-16"/>
    <property type="match status" value="1"/>
</dbReference>
<dbReference type="Gene3D" id="2.30.42.10">
    <property type="match status" value="1"/>
</dbReference>
<sequence>MSSFKGSKSGDNIVKKKAQWKYFSASGLTNSVFSMSKSVSVEKINTSDDDFAPSRFQYYPDEDFHRNVVYSRENKMKRVRKCDDNNDNHVAKRMKNEEDIGVNSGVRMSITGMKKFATSPMTQPTQLHIPNYRQEFCEYTSELLSVVGFFKGSGCKPLGFEVIGGRDSSMGPLGIYVNCIFHYGQAADLGVLREGDEIVSVNNIQLNGMTHGEAVQTFKTIRRGHVFMVVLRKHQVRV</sequence>
<organism evidence="2 3">
    <name type="scientific">Zophobas morio</name>
    <dbReference type="NCBI Taxonomy" id="2755281"/>
    <lineage>
        <taxon>Eukaryota</taxon>
        <taxon>Metazoa</taxon>
        <taxon>Ecdysozoa</taxon>
        <taxon>Arthropoda</taxon>
        <taxon>Hexapoda</taxon>
        <taxon>Insecta</taxon>
        <taxon>Pterygota</taxon>
        <taxon>Neoptera</taxon>
        <taxon>Endopterygota</taxon>
        <taxon>Coleoptera</taxon>
        <taxon>Polyphaga</taxon>
        <taxon>Cucujiformia</taxon>
        <taxon>Tenebrionidae</taxon>
        <taxon>Zophobas</taxon>
    </lineage>
</organism>
<name>A0AA38MI94_9CUCU</name>
<gene>
    <name evidence="2" type="ORF">Zmor_016208</name>
</gene>
<dbReference type="SMART" id="SM00228">
    <property type="entry name" value="PDZ"/>
    <property type="match status" value="1"/>
</dbReference>
<dbReference type="Pfam" id="PF00595">
    <property type="entry name" value="PDZ"/>
    <property type="match status" value="1"/>
</dbReference>
<dbReference type="EMBL" id="JALNTZ010000004">
    <property type="protein sequence ID" value="KAJ3657188.1"/>
    <property type="molecule type" value="Genomic_DNA"/>
</dbReference>
<dbReference type="InterPro" id="IPR001478">
    <property type="entry name" value="PDZ"/>
</dbReference>
<evidence type="ECO:0000313" key="2">
    <source>
        <dbReference type="EMBL" id="KAJ3657188.1"/>
    </source>
</evidence>
<comment type="caution">
    <text evidence="2">The sequence shown here is derived from an EMBL/GenBank/DDBJ whole genome shotgun (WGS) entry which is preliminary data.</text>
</comment>
<dbReference type="SUPFAM" id="SSF50156">
    <property type="entry name" value="PDZ domain-like"/>
    <property type="match status" value="1"/>
</dbReference>
<dbReference type="PANTHER" id="PTHR48484">
    <property type="entry name" value="PRO-INTERLEUKIN-16"/>
    <property type="match status" value="1"/>
</dbReference>
<protein>
    <recommendedName>
        <fullName evidence="1">PDZ domain-containing protein</fullName>
    </recommendedName>
</protein>
<reference evidence="2" key="1">
    <citation type="journal article" date="2023" name="G3 (Bethesda)">
        <title>Whole genome assemblies of Zophobas morio and Tenebrio molitor.</title>
        <authorList>
            <person name="Kaur S."/>
            <person name="Stinson S.A."/>
            <person name="diCenzo G.C."/>
        </authorList>
    </citation>
    <scope>NUCLEOTIDE SEQUENCE</scope>
    <source>
        <strain evidence="2">QUZm001</strain>
    </source>
</reference>
<keyword evidence="3" id="KW-1185">Reference proteome</keyword>
<dbReference type="GO" id="GO:0005125">
    <property type="term" value="F:cytokine activity"/>
    <property type="evidence" value="ECO:0007669"/>
    <property type="project" value="InterPro"/>
</dbReference>